<dbReference type="EMBL" id="JABSTR010000002">
    <property type="protein sequence ID" value="KAH9363877.1"/>
    <property type="molecule type" value="Genomic_DNA"/>
</dbReference>
<dbReference type="OrthoDB" id="6513770at2759"/>
<reference evidence="3 4" key="1">
    <citation type="journal article" date="2020" name="Cell">
        <title>Large-Scale Comparative Analyses of Tick Genomes Elucidate Their Genetic Diversity and Vector Capacities.</title>
        <authorList>
            <consortium name="Tick Genome and Microbiome Consortium (TIGMIC)"/>
            <person name="Jia N."/>
            <person name="Wang J."/>
            <person name="Shi W."/>
            <person name="Du L."/>
            <person name="Sun Y."/>
            <person name="Zhan W."/>
            <person name="Jiang J.F."/>
            <person name="Wang Q."/>
            <person name="Zhang B."/>
            <person name="Ji P."/>
            <person name="Bell-Sakyi L."/>
            <person name="Cui X.M."/>
            <person name="Yuan T.T."/>
            <person name="Jiang B.G."/>
            <person name="Yang W.F."/>
            <person name="Lam T.T."/>
            <person name="Chang Q.C."/>
            <person name="Ding S.J."/>
            <person name="Wang X.J."/>
            <person name="Zhu J.G."/>
            <person name="Ruan X.D."/>
            <person name="Zhao L."/>
            <person name="Wei J.T."/>
            <person name="Ye R.Z."/>
            <person name="Que T.C."/>
            <person name="Du C.H."/>
            <person name="Zhou Y.H."/>
            <person name="Cheng J.X."/>
            <person name="Dai P.F."/>
            <person name="Guo W.B."/>
            <person name="Han X.H."/>
            <person name="Huang E.J."/>
            <person name="Li L.F."/>
            <person name="Wei W."/>
            <person name="Gao Y.C."/>
            <person name="Liu J.Z."/>
            <person name="Shao H.Z."/>
            <person name="Wang X."/>
            <person name="Wang C.C."/>
            <person name="Yang T.C."/>
            <person name="Huo Q.B."/>
            <person name="Li W."/>
            <person name="Chen H.Y."/>
            <person name="Chen S.E."/>
            <person name="Zhou L.G."/>
            <person name="Ni X.B."/>
            <person name="Tian J.H."/>
            <person name="Sheng Y."/>
            <person name="Liu T."/>
            <person name="Pan Y.S."/>
            <person name="Xia L.Y."/>
            <person name="Li J."/>
            <person name="Zhao F."/>
            <person name="Cao W.C."/>
        </authorList>
    </citation>
    <scope>NUCLEOTIDE SEQUENCE [LARGE SCALE GENOMIC DNA]</scope>
    <source>
        <strain evidence="3">HaeL-2018</strain>
    </source>
</reference>
<evidence type="ECO:0000313" key="4">
    <source>
        <dbReference type="Proteomes" id="UP000821853"/>
    </source>
</evidence>
<feature type="domain" description="Endonuclease/exonuclease/phosphatase" evidence="2">
    <location>
        <begin position="2"/>
        <end position="74"/>
    </location>
</feature>
<accession>A0A9J6FLE5</accession>
<feature type="region of interest" description="Disordered" evidence="1">
    <location>
        <begin position="39"/>
        <end position="96"/>
    </location>
</feature>
<sequence length="96" mass="10539">MAWNYATCSRSGRKVMEDANHFGLSLLNLPHVYTRIGETSRQADTAPDLTWTSKPQQGTWKVPEDPMGSDNPPIVVIITTGSNKSGKGHKQRETAA</sequence>
<dbReference type="SUPFAM" id="SSF56219">
    <property type="entry name" value="DNase I-like"/>
    <property type="match status" value="1"/>
</dbReference>
<dbReference type="GO" id="GO:0003824">
    <property type="term" value="F:catalytic activity"/>
    <property type="evidence" value="ECO:0007669"/>
    <property type="project" value="InterPro"/>
</dbReference>
<keyword evidence="4" id="KW-1185">Reference proteome</keyword>
<evidence type="ECO:0000259" key="2">
    <source>
        <dbReference type="Pfam" id="PF14529"/>
    </source>
</evidence>
<dbReference type="Proteomes" id="UP000821853">
    <property type="component" value="Chromosome 10"/>
</dbReference>
<dbReference type="InterPro" id="IPR036691">
    <property type="entry name" value="Endo/exonu/phosph_ase_sf"/>
</dbReference>
<gene>
    <name evidence="3" type="ORF">HPB48_004108</name>
</gene>
<name>A0A9J6FLE5_HAELO</name>
<dbReference type="VEuPathDB" id="VectorBase:HLOH_059463"/>
<dbReference type="Gene3D" id="3.60.10.10">
    <property type="entry name" value="Endonuclease/exonuclease/phosphatase"/>
    <property type="match status" value="1"/>
</dbReference>
<dbReference type="InterPro" id="IPR005135">
    <property type="entry name" value="Endo/exonuclease/phosphatase"/>
</dbReference>
<evidence type="ECO:0000256" key="1">
    <source>
        <dbReference type="SAM" id="MobiDB-lite"/>
    </source>
</evidence>
<comment type="caution">
    <text evidence="3">The sequence shown here is derived from an EMBL/GenBank/DDBJ whole genome shotgun (WGS) entry which is preliminary data.</text>
</comment>
<proteinExistence type="predicted"/>
<organism evidence="3 4">
    <name type="scientific">Haemaphysalis longicornis</name>
    <name type="common">Bush tick</name>
    <dbReference type="NCBI Taxonomy" id="44386"/>
    <lineage>
        <taxon>Eukaryota</taxon>
        <taxon>Metazoa</taxon>
        <taxon>Ecdysozoa</taxon>
        <taxon>Arthropoda</taxon>
        <taxon>Chelicerata</taxon>
        <taxon>Arachnida</taxon>
        <taxon>Acari</taxon>
        <taxon>Parasitiformes</taxon>
        <taxon>Ixodida</taxon>
        <taxon>Ixodoidea</taxon>
        <taxon>Ixodidae</taxon>
        <taxon>Haemaphysalinae</taxon>
        <taxon>Haemaphysalis</taxon>
    </lineage>
</organism>
<protein>
    <recommendedName>
        <fullName evidence="2">Endonuclease/exonuclease/phosphatase domain-containing protein</fullName>
    </recommendedName>
</protein>
<feature type="compositionally biased region" description="Polar residues" evidence="1">
    <location>
        <begin position="50"/>
        <end position="59"/>
    </location>
</feature>
<dbReference type="Pfam" id="PF14529">
    <property type="entry name" value="Exo_endo_phos_2"/>
    <property type="match status" value="1"/>
</dbReference>
<evidence type="ECO:0000313" key="3">
    <source>
        <dbReference type="EMBL" id="KAH9363877.1"/>
    </source>
</evidence>
<dbReference type="AlphaFoldDB" id="A0A9J6FLE5"/>